<gene>
    <name evidence="2" type="ORF">AACH10_22475</name>
</gene>
<reference evidence="2 3" key="1">
    <citation type="submission" date="2024-04" db="EMBL/GenBank/DDBJ databases">
        <title>Novel species of the genus Ideonella isolated from streams.</title>
        <authorList>
            <person name="Lu H."/>
        </authorList>
    </citation>
    <scope>NUCLEOTIDE SEQUENCE [LARGE SCALE GENOMIC DNA]</scope>
    <source>
        <strain evidence="2 3">DXS22W</strain>
    </source>
</reference>
<comment type="caution">
    <text evidence="2">The sequence shown here is derived from an EMBL/GenBank/DDBJ whole genome shotgun (WGS) entry which is preliminary data.</text>
</comment>
<sequence length="533" mass="56559">MHASTVTAADPPFAQADWLDTDDLLRWRQCARRFWWQRRAQGAAADGPMADDGQPHPLGAAEGPVGAAVGQALRANHPMGVEIAAPADPLDEAGWAQAVRATAAALDAGVLADEAGAIVGACLASDDGVRVRVDLLAPGDRGAGGLRVLRLRHATAGSEADVDAAALWAHVAARNGLRLQGVALRLVDTDFVYPGHGLYAGLYRDSDLLPRLGSRAVASWLVAMRQCARGPQPAAAPGAHCGGPQACPWRGRCDAAPPEPEPLPVDAVAVLGRETAARLQAQGIERLGDLDAEQARALLPEPRQHRAWQAVLQGAPVIEPALGARLRAMPWPRRWLRIDTLGYAVPVWAGTRPYQALPFQWTLAEETAPGQLQWHDHLASPGADPRRAWAASLLAVAASVPGETGPVFAYNAGFERNRLAELAAQFDDLAPALLALQARIVDLYPLMRAHVYHPAMRGAWSFRAVAEAFVPEAGGHRFDDAHAGSTAEAMALALHPGTPAPVREALRGALKAWGRRQVQVLRGLTARFEAVGG</sequence>
<evidence type="ECO:0000313" key="3">
    <source>
        <dbReference type="Proteomes" id="UP001365405"/>
    </source>
</evidence>
<accession>A0ABU9CMJ7</accession>
<dbReference type="Proteomes" id="UP001365405">
    <property type="component" value="Unassembled WGS sequence"/>
</dbReference>
<proteinExistence type="predicted"/>
<name>A0ABU9CMJ7_9BURK</name>
<evidence type="ECO:0000313" key="2">
    <source>
        <dbReference type="EMBL" id="MEK8053036.1"/>
    </source>
</evidence>
<dbReference type="EMBL" id="JBBUTH010000010">
    <property type="protein sequence ID" value="MEK8053036.1"/>
    <property type="molecule type" value="Genomic_DNA"/>
</dbReference>
<keyword evidence="3" id="KW-1185">Reference proteome</keyword>
<dbReference type="Pfam" id="PF11074">
    <property type="entry name" value="DUF2779"/>
    <property type="match status" value="1"/>
</dbReference>
<protein>
    <submittedName>
        <fullName evidence="2">DUF2779 domain-containing protein</fullName>
    </submittedName>
</protein>
<dbReference type="RefSeq" id="WP_341412769.1">
    <property type="nucleotide sequence ID" value="NZ_JBBUTH010000010.1"/>
</dbReference>
<evidence type="ECO:0000259" key="1">
    <source>
        <dbReference type="Pfam" id="PF11074"/>
    </source>
</evidence>
<organism evidence="2 3">
    <name type="scientific">Pseudaquabacterium inlustre</name>
    <dbReference type="NCBI Taxonomy" id="2984192"/>
    <lineage>
        <taxon>Bacteria</taxon>
        <taxon>Pseudomonadati</taxon>
        <taxon>Pseudomonadota</taxon>
        <taxon>Betaproteobacteria</taxon>
        <taxon>Burkholderiales</taxon>
        <taxon>Sphaerotilaceae</taxon>
        <taxon>Pseudaquabacterium</taxon>
    </lineage>
</organism>
<feature type="domain" description="DUF2779" evidence="1">
    <location>
        <begin position="335"/>
        <end position="461"/>
    </location>
</feature>
<dbReference type="InterPro" id="IPR021301">
    <property type="entry name" value="DUF2779"/>
</dbReference>